<proteinExistence type="predicted"/>
<dbReference type="AlphaFoldDB" id="A0ABD1YX08"/>
<organism evidence="1 2">
    <name type="scientific">Riccia fluitans</name>
    <dbReference type="NCBI Taxonomy" id="41844"/>
    <lineage>
        <taxon>Eukaryota</taxon>
        <taxon>Viridiplantae</taxon>
        <taxon>Streptophyta</taxon>
        <taxon>Embryophyta</taxon>
        <taxon>Marchantiophyta</taxon>
        <taxon>Marchantiopsida</taxon>
        <taxon>Marchantiidae</taxon>
        <taxon>Marchantiales</taxon>
        <taxon>Ricciaceae</taxon>
        <taxon>Riccia</taxon>
    </lineage>
</organism>
<gene>
    <name evidence="1" type="ORF">R1flu_005386</name>
</gene>
<evidence type="ECO:0000313" key="1">
    <source>
        <dbReference type="EMBL" id="KAL2633907.1"/>
    </source>
</evidence>
<protein>
    <submittedName>
        <fullName evidence="1">Uncharacterized protein</fullName>
    </submittedName>
</protein>
<reference evidence="1 2" key="1">
    <citation type="submission" date="2024-09" db="EMBL/GenBank/DDBJ databases">
        <title>Chromosome-scale assembly of Riccia fluitans.</title>
        <authorList>
            <person name="Paukszto L."/>
            <person name="Sawicki J."/>
            <person name="Karawczyk K."/>
            <person name="Piernik-Szablinska J."/>
            <person name="Szczecinska M."/>
            <person name="Mazdziarz M."/>
        </authorList>
    </citation>
    <scope>NUCLEOTIDE SEQUENCE [LARGE SCALE GENOMIC DNA]</scope>
    <source>
        <strain evidence="1">Rf_01</strain>
        <tissue evidence="1">Aerial parts of the thallus</tissue>
    </source>
</reference>
<accession>A0ABD1YX08</accession>
<keyword evidence="2" id="KW-1185">Reference proteome</keyword>
<sequence length="110" mass="12927">MLKDPSLTPNVAKLLPVEYEIEEAIKVKEYYIDRRLFYEIMNEYSQLSDVAIKAYQEDIIVPSFVEPGKQAQRYKESFIDFNTWAIAYGVLQDELLEEMVVHMSEKALKK</sequence>
<dbReference type="EMBL" id="JBHFFA010000003">
    <property type="protein sequence ID" value="KAL2633907.1"/>
    <property type="molecule type" value="Genomic_DNA"/>
</dbReference>
<name>A0ABD1YX08_9MARC</name>
<dbReference type="Proteomes" id="UP001605036">
    <property type="component" value="Unassembled WGS sequence"/>
</dbReference>
<comment type="caution">
    <text evidence="1">The sequence shown here is derived from an EMBL/GenBank/DDBJ whole genome shotgun (WGS) entry which is preliminary data.</text>
</comment>
<evidence type="ECO:0000313" key="2">
    <source>
        <dbReference type="Proteomes" id="UP001605036"/>
    </source>
</evidence>